<organism evidence="1 2">
    <name type="scientific">Lentibacillus populi</name>
    <dbReference type="NCBI Taxonomy" id="1827502"/>
    <lineage>
        <taxon>Bacteria</taxon>
        <taxon>Bacillati</taxon>
        <taxon>Bacillota</taxon>
        <taxon>Bacilli</taxon>
        <taxon>Bacillales</taxon>
        <taxon>Bacillaceae</taxon>
        <taxon>Lentibacillus</taxon>
    </lineage>
</organism>
<evidence type="ECO:0000313" key="2">
    <source>
        <dbReference type="Proteomes" id="UP000621492"/>
    </source>
</evidence>
<gene>
    <name evidence="1" type="ORF">GCM10011409_16560</name>
</gene>
<comment type="caution">
    <text evidence="1">The sequence shown here is derived from an EMBL/GenBank/DDBJ whole genome shotgun (WGS) entry which is preliminary data.</text>
</comment>
<sequence>MWLNIVMNGTAKLRGKGKLNVSCAFDLVERWKGLFSEQTQHFISDKVNFIQWGITSR</sequence>
<dbReference type="EMBL" id="BMJD01000010">
    <property type="protein sequence ID" value="GGB39743.1"/>
    <property type="molecule type" value="Genomic_DNA"/>
</dbReference>
<keyword evidence="2" id="KW-1185">Reference proteome</keyword>
<dbReference type="AlphaFoldDB" id="A0A9W5TWS3"/>
<proteinExistence type="predicted"/>
<reference evidence="1" key="2">
    <citation type="submission" date="2020-09" db="EMBL/GenBank/DDBJ databases">
        <authorList>
            <person name="Sun Q."/>
            <person name="Zhou Y."/>
        </authorList>
    </citation>
    <scope>NUCLEOTIDE SEQUENCE</scope>
    <source>
        <strain evidence="1">CGMCC 1.15454</strain>
    </source>
</reference>
<protein>
    <submittedName>
        <fullName evidence="1">Uncharacterized protein</fullName>
    </submittedName>
</protein>
<evidence type="ECO:0000313" key="1">
    <source>
        <dbReference type="EMBL" id="GGB39743.1"/>
    </source>
</evidence>
<reference evidence="1" key="1">
    <citation type="journal article" date="2014" name="Int. J. Syst. Evol. Microbiol.">
        <title>Complete genome sequence of Corynebacterium casei LMG S-19264T (=DSM 44701T), isolated from a smear-ripened cheese.</title>
        <authorList>
            <consortium name="US DOE Joint Genome Institute (JGI-PGF)"/>
            <person name="Walter F."/>
            <person name="Albersmeier A."/>
            <person name="Kalinowski J."/>
            <person name="Ruckert C."/>
        </authorList>
    </citation>
    <scope>NUCLEOTIDE SEQUENCE</scope>
    <source>
        <strain evidence="1">CGMCC 1.15454</strain>
    </source>
</reference>
<dbReference type="Proteomes" id="UP000621492">
    <property type="component" value="Unassembled WGS sequence"/>
</dbReference>
<dbReference type="RefSeq" id="WP_159457754.1">
    <property type="nucleotide sequence ID" value="NZ_BMJD01000010.1"/>
</dbReference>
<name>A0A9W5TWS3_9BACI</name>
<accession>A0A9W5TWS3</accession>